<evidence type="ECO:0000313" key="2">
    <source>
        <dbReference type="Proteomes" id="UP000325577"/>
    </source>
</evidence>
<sequence length="128" mass="14021">MLVGVRDCDMALLLLDGEGGGRKGTKFQTHIGSTILAFIAILKASIGCNVLVNGCCYLNRNMNPCFSGLLRGWTDGVNKEHSESYNHQLVQLEEWNIKAESMPREKGFPTCSGKKAVASAIELFNKDQ</sequence>
<dbReference type="Proteomes" id="UP000325577">
    <property type="component" value="Linkage Group LG0"/>
</dbReference>
<name>A0A5J5C9Q5_9ASTE</name>
<keyword evidence="2" id="KW-1185">Reference proteome</keyword>
<reference evidence="1 2" key="1">
    <citation type="submission" date="2019-09" db="EMBL/GenBank/DDBJ databases">
        <title>A chromosome-level genome assembly of the Chinese tupelo Nyssa sinensis.</title>
        <authorList>
            <person name="Yang X."/>
            <person name="Kang M."/>
            <person name="Yang Y."/>
            <person name="Xiong H."/>
            <person name="Wang M."/>
            <person name="Zhang Z."/>
            <person name="Wang Z."/>
            <person name="Wu H."/>
            <person name="Ma T."/>
            <person name="Liu J."/>
            <person name="Xi Z."/>
        </authorList>
    </citation>
    <scope>NUCLEOTIDE SEQUENCE [LARGE SCALE GENOMIC DNA]</scope>
    <source>
        <strain evidence="1">J267</strain>
        <tissue evidence="1">Leaf</tissue>
    </source>
</reference>
<evidence type="ECO:0000313" key="1">
    <source>
        <dbReference type="EMBL" id="KAA8550790.1"/>
    </source>
</evidence>
<gene>
    <name evidence="1" type="ORF">F0562_002474</name>
</gene>
<dbReference type="AlphaFoldDB" id="A0A5J5C9Q5"/>
<proteinExistence type="predicted"/>
<dbReference type="EMBL" id="CM018031">
    <property type="protein sequence ID" value="KAA8550790.1"/>
    <property type="molecule type" value="Genomic_DNA"/>
</dbReference>
<organism evidence="1 2">
    <name type="scientific">Nyssa sinensis</name>
    <dbReference type="NCBI Taxonomy" id="561372"/>
    <lineage>
        <taxon>Eukaryota</taxon>
        <taxon>Viridiplantae</taxon>
        <taxon>Streptophyta</taxon>
        <taxon>Embryophyta</taxon>
        <taxon>Tracheophyta</taxon>
        <taxon>Spermatophyta</taxon>
        <taxon>Magnoliopsida</taxon>
        <taxon>eudicotyledons</taxon>
        <taxon>Gunneridae</taxon>
        <taxon>Pentapetalae</taxon>
        <taxon>asterids</taxon>
        <taxon>Cornales</taxon>
        <taxon>Nyssaceae</taxon>
        <taxon>Nyssa</taxon>
    </lineage>
</organism>
<protein>
    <submittedName>
        <fullName evidence="1">Uncharacterized protein</fullName>
    </submittedName>
</protein>
<accession>A0A5J5C9Q5</accession>